<dbReference type="InterPro" id="IPR016181">
    <property type="entry name" value="Acyl_CoA_acyltransferase"/>
</dbReference>
<evidence type="ECO:0000313" key="3">
    <source>
        <dbReference type="Proteomes" id="UP000094243"/>
    </source>
</evidence>
<proteinExistence type="predicted"/>
<protein>
    <recommendedName>
        <fullName evidence="1">N-acetyltransferase domain-containing protein</fullName>
    </recommendedName>
</protein>
<dbReference type="OrthoDB" id="3788759at2"/>
<dbReference type="AlphaFoldDB" id="A0A1E3RVI0"/>
<comment type="caution">
    <text evidence="2">The sequence shown here is derived from an EMBL/GenBank/DDBJ whole genome shotgun (WGS) entry which is preliminary data.</text>
</comment>
<feature type="domain" description="N-acetyltransferase" evidence="1">
    <location>
        <begin position="20"/>
        <end position="168"/>
    </location>
</feature>
<organism evidence="2 3">
    <name type="scientific">Mycolicibacterium holsaticum</name>
    <dbReference type="NCBI Taxonomy" id="152142"/>
    <lineage>
        <taxon>Bacteria</taxon>
        <taxon>Bacillati</taxon>
        <taxon>Actinomycetota</taxon>
        <taxon>Actinomycetes</taxon>
        <taxon>Mycobacteriales</taxon>
        <taxon>Mycobacteriaceae</taxon>
        <taxon>Mycolicibacterium</taxon>
    </lineage>
</organism>
<evidence type="ECO:0000313" key="2">
    <source>
        <dbReference type="EMBL" id="ODQ93848.1"/>
    </source>
</evidence>
<dbReference type="Pfam" id="PF00583">
    <property type="entry name" value="Acetyltransf_1"/>
    <property type="match status" value="1"/>
</dbReference>
<name>A0A1E3RVI0_9MYCO</name>
<dbReference type="Gene3D" id="3.40.630.30">
    <property type="match status" value="1"/>
</dbReference>
<accession>A0A1E3RVI0</accession>
<keyword evidence="3" id="KW-1185">Reference proteome</keyword>
<sequence>MDGRPADRRWHATLLDGTRIVLRRLVSRDGDAVINLYDRLSDDECYFRFFTAHPAHLTSCALSLVEQSDNQYALGAFDHAALLGVANYIRCDDPGEAEIAVVVAHNEHLRGVGTALLRRLGQIAQDTGVHHLIADVLAENHLMLKMMSESGLSCTRHLDGSVMRVVIDLGPAE</sequence>
<dbReference type="GO" id="GO:0016747">
    <property type="term" value="F:acyltransferase activity, transferring groups other than amino-acyl groups"/>
    <property type="evidence" value="ECO:0007669"/>
    <property type="project" value="InterPro"/>
</dbReference>
<reference evidence="3" key="1">
    <citation type="submission" date="2016-09" db="EMBL/GenBank/DDBJ databases">
        <authorList>
            <person name="Greninger A.L."/>
            <person name="Jerome K.R."/>
            <person name="Mcnair B."/>
            <person name="Wallis C."/>
            <person name="Fang F."/>
        </authorList>
    </citation>
    <scope>NUCLEOTIDE SEQUENCE [LARGE SCALE GENOMIC DNA]</scope>
    <source>
        <strain evidence="3">M7</strain>
    </source>
</reference>
<evidence type="ECO:0000259" key="1">
    <source>
        <dbReference type="PROSITE" id="PS51186"/>
    </source>
</evidence>
<gene>
    <name evidence="2" type="ORF">BHQ17_11720</name>
</gene>
<dbReference type="PROSITE" id="PS51186">
    <property type="entry name" value="GNAT"/>
    <property type="match status" value="1"/>
</dbReference>
<dbReference type="SUPFAM" id="SSF55729">
    <property type="entry name" value="Acyl-CoA N-acyltransferases (Nat)"/>
    <property type="match status" value="1"/>
</dbReference>
<dbReference type="RefSeq" id="WP_069405367.1">
    <property type="nucleotide sequence ID" value="NZ_JBHRZJ010000013.1"/>
</dbReference>
<dbReference type="EMBL" id="MIGZ01000057">
    <property type="protein sequence ID" value="ODQ93848.1"/>
    <property type="molecule type" value="Genomic_DNA"/>
</dbReference>
<dbReference type="Proteomes" id="UP000094243">
    <property type="component" value="Unassembled WGS sequence"/>
</dbReference>
<dbReference type="InterPro" id="IPR000182">
    <property type="entry name" value="GNAT_dom"/>
</dbReference>